<protein>
    <submittedName>
        <fullName evidence="1">Uncharacterized protein</fullName>
    </submittedName>
</protein>
<dbReference type="AlphaFoldDB" id="G0P3L6"/>
<accession>G0P3L6</accession>
<dbReference type="Proteomes" id="UP000008068">
    <property type="component" value="Unassembled WGS sequence"/>
</dbReference>
<sequence length="78" mass="8935">MKKMMATSNCLFFHFSYTPIVVFGWFSRDTNISRIDINPSFAYRKLQPHFSSCELGITPVPRSNLPNLSHEGSPKPFP</sequence>
<name>G0P3L6_CAEBE</name>
<reference evidence="2" key="1">
    <citation type="submission" date="2011-07" db="EMBL/GenBank/DDBJ databases">
        <authorList>
            <consortium name="Caenorhabditis brenneri Sequencing and Analysis Consortium"/>
            <person name="Wilson R.K."/>
        </authorList>
    </citation>
    <scope>NUCLEOTIDE SEQUENCE [LARGE SCALE GENOMIC DNA]</scope>
    <source>
        <strain evidence="2">PB2801</strain>
    </source>
</reference>
<gene>
    <name evidence="1" type="ORF">CAEBREN_22849</name>
</gene>
<evidence type="ECO:0000313" key="1">
    <source>
        <dbReference type="EMBL" id="EGT44265.1"/>
    </source>
</evidence>
<proteinExistence type="predicted"/>
<keyword evidence="2" id="KW-1185">Reference proteome</keyword>
<dbReference type="HOGENOM" id="CLU_2624187_0_0_1"/>
<dbReference type="EMBL" id="GL380046">
    <property type="protein sequence ID" value="EGT44265.1"/>
    <property type="molecule type" value="Genomic_DNA"/>
</dbReference>
<dbReference type="InParanoid" id="G0P3L6"/>
<evidence type="ECO:0000313" key="2">
    <source>
        <dbReference type="Proteomes" id="UP000008068"/>
    </source>
</evidence>
<organism evidence="2">
    <name type="scientific">Caenorhabditis brenneri</name>
    <name type="common">Nematode worm</name>
    <dbReference type="NCBI Taxonomy" id="135651"/>
    <lineage>
        <taxon>Eukaryota</taxon>
        <taxon>Metazoa</taxon>
        <taxon>Ecdysozoa</taxon>
        <taxon>Nematoda</taxon>
        <taxon>Chromadorea</taxon>
        <taxon>Rhabditida</taxon>
        <taxon>Rhabditina</taxon>
        <taxon>Rhabditomorpha</taxon>
        <taxon>Rhabditoidea</taxon>
        <taxon>Rhabditidae</taxon>
        <taxon>Peloderinae</taxon>
        <taxon>Caenorhabditis</taxon>
    </lineage>
</organism>